<organism evidence="1">
    <name type="scientific">uncultured marine thaumarchaeote KM3_201_H03</name>
    <dbReference type="NCBI Taxonomy" id="1456096"/>
    <lineage>
        <taxon>Archaea</taxon>
        <taxon>Nitrososphaerota</taxon>
        <taxon>environmental samples</taxon>
    </lineage>
</organism>
<evidence type="ECO:0008006" key="2">
    <source>
        <dbReference type="Google" id="ProtNLM"/>
    </source>
</evidence>
<reference evidence="1" key="1">
    <citation type="journal article" date="2014" name="Genome Biol. Evol.">
        <title>Pangenome evidence for extensive interdomain horizontal transfer affecting lineage core and shell genes in uncultured planktonic thaumarchaeota and euryarchaeota.</title>
        <authorList>
            <person name="Deschamps P."/>
            <person name="Zivanovic Y."/>
            <person name="Moreira D."/>
            <person name="Rodriguez-Valera F."/>
            <person name="Lopez-Garcia P."/>
        </authorList>
    </citation>
    <scope>NUCLEOTIDE SEQUENCE</scope>
</reference>
<proteinExistence type="predicted"/>
<protein>
    <recommendedName>
        <fullName evidence="2">Transcription regulator TrmB N-terminal domain-containing protein</fullName>
    </recommendedName>
</protein>
<dbReference type="InterPro" id="IPR036388">
    <property type="entry name" value="WH-like_DNA-bd_sf"/>
</dbReference>
<sequence length="126" mass="14425">MYLLFSLKIMDSSKLENDLISEIKLTPVQAKAYLLVTWYGKMSSSQIAEKLKISSESAQKTATDLMGLGAFIDISETEFEAMHPRFTAVNMYRKMCERENIEFKRNKVVDSIGVILEQPYDDARTK</sequence>
<evidence type="ECO:0000313" key="1">
    <source>
        <dbReference type="EMBL" id="AIF07366.1"/>
    </source>
</evidence>
<accession>A0A075GTX9</accession>
<dbReference type="EMBL" id="KF900799">
    <property type="protein sequence ID" value="AIF07366.1"/>
    <property type="molecule type" value="Genomic_DNA"/>
</dbReference>
<dbReference type="AlphaFoldDB" id="A0A075GTX9"/>
<name>A0A075GTX9_9ARCH</name>
<dbReference type="Gene3D" id="1.10.10.10">
    <property type="entry name" value="Winged helix-like DNA-binding domain superfamily/Winged helix DNA-binding domain"/>
    <property type="match status" value="1"/>
</dbReference>